<protein>
    <submittedName>
        <fullName evidence="1">Uncharacterized protein</fullName>
    </submittedName>
</protein>
<dbReference type="Proteomes" id="UP001209755">
    <property type="component" value="Unassembled WGS sequence"/>
</dbReference>
<keyword evidence="2" id="KW-1185">Reference proteome</keyword>
<comment type="caution">
    <text evidence="1">The sequence shown here is derived from an EMBL/GenBank/DDBJ whole genome shotgun (WGS) entry which is preliminary data.</text>
</comment>
<sequence>MEGAAPLVGLDQHNTSARVATEAASYWGRYDFIPQKGS</sequence>
<proteinExistence type="predicted"/>
<reference evidence="2" key="1">
    <citation type="submission" date="2023-07" db="EMBL/GenBank/DDBJ databases">
        <title>Genome sequencing of Purple Non-Sulfur Bacteria from various extreme environments.</title>
        <authorList>
            <person name="Mayer M."/>
        </authorList>
    </citation>
    <scope>NUCLEOTIDE SEQUENCE [LARGE SCALE GENOMIC DNA]</scope>
    <source>
        <strain evidence="2">DSM 17935</strain>
    </source>
</reference>
<evidence type="ECO:0000313" key="2">
    <source>
        <dbReference type="Proteomes" id="UP001209755"/>
    </source>
</evidence>
<organism evidence="1 2">
    <name type="scientific">Rhodobium gokarnense</name>
    <dbReference type="NCBI Taxonomy" id="364296"/>
    <lineage>
        <taxon>Bacteria</taxon>
        <taxon>Pseudomonadati</taxon>
        <taxon>Pseudomonadota</taxon>
        <taxon>Alphaproteobacteria</taxon>
        <taxon>Hyphomicrobiales</taxon>
        <taxon>Rhodobiaceae</taxon>
        <taxon>Rhodobium</taxon>
    </lineage>
</organism>
<evidence type="ECO:0000313" key="1">
    <source>
        <dbReference type="EMBL" id="MCW2307791.1"/>
    </source>
</evidence>
<dbReference type="EMBL" id="JAOQNS010000005">
    <property type="protein sequence ID" value="MCW2307791.1"/>
    <property type="molecule type" value="Genomic_DNA"/>
</dbReference>
<gene>
    <name evidence="1" type="ORF">M2319_002128</name>
</gene>
<name>A0ABT3HBL9_9HYPH</name>
<accession>A0ABT3HBL9</accession>